<reference evidence="2 3" key="1">
    <citation type="submission" date="2019-02" db="EMBL/GenBank/DDBJ databases">
        <title>Genomic Encyclopedia of Type Strains, Phase IV (KMG-IV): sequencing the most valuable type-strain genomes for metagenomic binning, comparative biology and taxonomic classification.</title>
        <authorList>
            <person name="Goeker M."/>
        </authorList>
    </citation>
    <scope>NUCLEOTIDE SEQUENCE [LARGE SCALE GENOMIC DNA]</scope>
    <source>
        <strain evidence="2 3">DSM 23814</strain>
    </source>
</reference>
<accession>A0A4Q7VCT7</accession>
<dbReference type="InterPro" id="IPR005064">
    <property type="entry name" value="BUG"/>
</dbReference>
<dbReference type="RefSeq" id="WP_128396624.1">
    <property type="nucleotide sequence ID" value="NZ_SHKO01000002.1"/>
</dbReference>
<dbReference type="AlphaFoldDB" id="A0A4Q7VCT7"/>
<dbReference type="Gene3D" id="3.40.190.150">
    <property type="entry name" value="Bordetella uptake gene, domain 1"/>
    <property type="match status" value="1"/>
</dbReference>
<dbReference type="InterPro" id="IPR042100">
    <property type="entry name" value="Bug_dom1"/>
</dbReference>
<sequence length="345" mass="36175">MPSFSSLLRRVELMRAAGSSAWLKKLFRVGAVSAVLVTSPGFAQSAAPASSPLTMIIGYPPGAIVDTVARQLAGVLGPILNRTIVPENKGGAAGAIAAGQIAKTRPDGHTILFTAYTSLQISRALDRNLAFDPVDDLQPVASVGRPTTLLLVPADFPAKTFDEFLALVKSQPNHFNFGTSGIGSPNHFALEYLNASFGLKLTPVPYKGAAQMLTDMLGGRVQAIFSSTSLAAGHLQSGAVRALAIGSPDPSPAFPDLPVIAQHGAPGFNAAGALGIFAPVGTPTETLAKLNAAIQEALKDEATQQRLHDEGIVIELQNVEEFSARYRQEAQDIATVIRDHALKIN</sequence>
<dbReference type="CDD" id="cd07012">
    <property type="entry name" value="PBP2_Bug_TTT"/>
    <property type="match status" value="1"/>
</dbReference>
<evidence type="ECO:0000256" key="1">
    <source>
        <dbReference type="ARBA" id="ARBA00006987"/>
    </source>
</evidence>
<comment type="caution">
    <text evidence="2">The sequence shown here is derived from an EMBL/GenBank/DDBJ whole genome shotgun (WGS) entry which is preliminary data.</text>
</comment>
<name>A0A4Q7VCT7_9BURK</name>
<evidence type="ECO:0000313" key="3">
    <source>
        <dbReference type="Proteomes" id="UP000293398"/>
    </source>
</evidence>
<dbReference type="OrthoDB" id="8674577at2"/>
<dbReference type="SUPFAM" id="SSF53850">
    <property type="entry name" value="Periplasmic binding protein-like II"/>
    <property type="match status" value="1"/>
</dbReference>
<dbReference type="PANTHER" id="PTHR42928">
    <property type="entry name" value="TRICARBOXYLATE-BINDING PROTEIN"/>
    <property type="match status" value="1"/>
</dbReference>
<dbReference type="Pfam" id="PF03401">
    <property type="entry name" value="TctC"/>
    <property type="match status" value="1"/>
</dbReference>
<comment type="similarity">
    <text evidence="1">Belongs to the UPF0065 (bug) family.</text>
</comment>
<dbReference type="Proteomes" id="UP000293398">
    <property type="component" value="Unassembled WGS sequence"/>
</dbReference>
<dbReference type="EMBL" id="SHKO01000002">
    <property type="protein sequence ID" value="RZT94711.1"/>
    <property type="molecule type" value="Genomic_DNA"/>
</dbReference>
<evidence type="ECO:0000313" key="2">
    <source>
        <dbReference type="EMBL" id="RZT94711.1"/>
    </source>
</evidence>
<dbReference type="PIRSF" id="PIRSF017082">
    <property type="entry name" value="YflP"/>
    <property type="match status" value="1"/>
</dbReference>
<keyword evidence="2" id="KW-0675">Receptor</keyword>
<gene>
    <name evidence="2" type="ORF">EV681_3135</name>
</gene>
<dbReference type="Gene3D" id="3.40.190.10">
    <property type="entry name" value="Periplasmic binding protein-like II"/>
    <property type="match status" value="1"/>
</dbReference>
<organism evidence="2 3">
    <name type="scientific">Advenella incenata</name>
    <dbReference type="NCBI Taxonomy" id="267800"/>
    <lineage>
        <taxon>Bacteria</taxon>
        <taxon>Pseudomonadati</taxon>
        <taxon>Pseudomonadota</taxon>
        <taxon>Betaproteobacteria</taxon>
        <taxon>Burkholderiales</taxon>
        <taxon>Alcaligenaceae</taxon>
    </lineage>
</organism>
<proteinExistence type="inferred from homology"/>
<keyword evidence="3" id="KW-1185">Reference proteome</keyword>
<protein>
    <submittedName>
        <fullName evidence="2">Tripartite-type tricarboxylate transporter receptor subunit TctC</fullName>
    </submittedName>
</protein>
<dbReference type="PANTHER" id="PTHR42928:SF5">
    <property type="entry name" value="BLR1237 PROTEIN"/>
    <property type="match status" value="1"/>
</dbReference>